<feature type="compositionally biased region" description="Polar residues" evidence="1">
    <location>
        <begin position="36"/>
        <end position="48"/>
    </location>
</feature>
<reference evidence="2 3" key="1">
    <citation type="journal article" date="2019" name="Sci. Rep.">
        <title>Orb-weaving spider Araneus ventricosus genome elucidates the spidroin gene catalogue.</title>
        <authorList>
            <person name="Kono N."/>
            <person name="Nakamura H."/>
            <person name="Ohtoshi R."/>
            <person name="Moran D.A.P."/>
            <person name="Shinohara A."/>
            <person name="Yoshida Y."/>
            <person name="Fujiwara M."/>
            <person name="Mori M."/>
            <person name="Tomita M."/>
            <person name="Arakawa K."/>
        </authorList>
    </citation>
    <scope>NUCLEOTIDE SEQUENCE [LARGE SCALE GENOMIC DNA]</scope>
</reference>
<accession>A0A4Y2TAU0</accession>
<name>A0A4Y2TAU0_ARAVE</name>
<dbReference type="AlphaFoldDB" id="A0A4Y2TAU0"/>
<evidence type="ECO:0000256" key="1">
    <source>
        <dbReference type="SAM" id="MobiDB-lite"/>
    </source>
</evidence>
<sequence length="105" mass="11980">MNSLVTLTSTFEATRELFWDGPRYFELRSNEEDDTSAGTPSPNFQSTPAGGVNRDAASDLACNRLTYSADLQWKWLYKPVTLLLRSRDLTTRLSRLPYYCTLCKC</sequence>
<evidence type="ECO:0000313" key="3">
    <source>
        <dbReference type="Proteomes" id="UP000499080"/>
    </source>
</evidence>
<keyword evidence="3" id="KW-1185">Reference proteome</keyword>
<comment type="caution">
    <text evidence="2">The sequence shown here is derived from an EMBL/GenBank/DDBJ whole genome shotgun (WGS) entry which is preliminary data.</text>
</comment>
<gene>
    <name evidence="2" type="ORF">AVEN_116034_1</name>
</gene>
<proteinExistence type="predicted"/>
<dbReference type="Proteomes" id="UP000499080">
    <property type="component" value="Unassembled WGS sequence"/>
</dbReference>
<feature type="region of interest" description="Disordered" evidence="1">
    <location>
        <begin position="30"/>
        <end position="51"/>
    </location>
</feature>
<organism evidence="2 3">
    <name type="scientific">Araneus ventricosus</name>
    <name type="common">Orbweaver spider</name>
    <name type="synonym">Epeira ventricosa</name>
    <dbReference type="NCBI Taxonomy" id="182803"/>
    <lineage>
        <taxon>Eukaryota</taxon>
        <taxon>Metazoa</taxon>
        <taxon>Ecdysozoa</taxon>
        <taxon>Arthropoda</taxon>
        <taxon>Chelicerata</taxon>
        <taxon>Arachnida</taxon>
        <taxon>Araneae</taxon>
        <taxon>Araneomorphae</taxon>
        <taxon>Entelegynae</taxon>
        <taxon>Araneoidea</taxon>
        <taxon>Araneidae</taxon>
        <taxon>Araneus</taxon>
    </lineage>
</organism>
<protein>
    <submittedName>
        <fullName evidence="2">Uncharacterized protein</fullName>
    </submittedName>
</protein>
<dbReference type="EMBL" id="BGPR01026467">
    <property type="protein sequence ID" value="GBN96215.1"/>
    <property type="molecule type" value="Genomic_DNA"/>
</dbReference>
<evidence type="ECO:0000313" key="2">
    <source>
        <dbReference type="EMBL" id="GBN96215.1"/>
    </source>
</evidence>